<dbReference type="EMBL" id="GL883021">
    <property type="protein sequence ID" value="EGG17023.1"/>
    <property type="molecule type" value="Genomic_DNA"/>
</dbReference>
<dbReference type="AlphaFoldDB" id="F4Q4L4"/>
<name>F4Q4L4_CACFS</name>
<evidence type="ECO:0000313" key="1">
    <source>
        <dbReference type="EMBL" id="EGG17023.1"/>
    </source>
</evidence>
<dbReference type="GeneID" id="14869902"/>
<organism evidence="1 2">
    <name type="scientific">Cavenderia fasciculata</name>
    <name type="common">Slime mold</name>
    <name type="synonym">Dictyostelium fasciculatum</name>
    <dbReference type="NCBI Taxonomy" id="261658"/>
    <lineage>
        <taxon>Eukaryota</taxon>
        <taxon>Amoebozoa</taxon>
        <taxon>Evosea</taxon>
        <taxon>Eumycetozoa</taxon>
        <taxon>Dictyostelia</taxon>
        <taxon>Acytosteliales</taxon>
        <taxon>Cavenderiaceae</taxon>
        <taxon>Cavenderia</taxon>
    </lineage>
</organism>
<dbReference type="KEGG" id="dfa:DFA_08004"/>
<dbReference type="OrthoDB" id="2430828at2759"/>
<dbReference type="Proteomes" id="UP000007797">
    <property type="component" value="Unassembled WGS sequence"/>
</dbReference>
<proteinExistence type="predicted"/>
<protein>
    <submittedName>
        <fullName evidence="1">Uncharacterized protein</fullName>
    </submittedName>
</protein>
<gene>
    <name evidence="1" type="ORF">DFA_08004</name>
</gene>
<evidence type="ECO:0000313" key="2">
    <source>
        <dbReference type="Proteomes" id="UP000007797"/>
    </source>
</evidence>
<dbReference type="RefSeq" id="XP_004355507.1">
    <property type="nucleotide sequence ID" value="XM_004355454.1"/>
</dbReference>
<accession>F4Q4L4</accession>
<keyword evidence="2" id="KW-1185">Reference proteome</keyword>
<reference evidence="2" key="1">
    <citation type="journal article" date="2011" name="Genome Res.">
        <title>Phylogeny-wide analysis of social amoeba genomes highlights ancient origins for complex intercellular communication.</title>
        <authorList>
            <person name="Heidel A.J."/>
            <person name="Lawal H.M."/>
            <person name="Felder M."/>
            <person name="Schilde C."/>
            <person name="Helps N.R."/>
            <person name="Tunggal B."/>
            <person name="Rivero F."/>
            <person name="John U."/>
            <person name="Schleicher M."/>
            <person name="Eichinger L."/>
            <person name="Platzer M."/>
            <person name="Noegel A.A."/>
            <person name="Schaap P."/>
            <person name="Gloeckner G."/>
        </authorList>
    </citation>
    <scope>NUCLEOTIDE SEQUENCE [LARGE SCALE GENOMIC DNA]</scope>
    <source>
        <strain evidence="2">SH3</strain>
    </source>
</reference>
<sequence>MDFYFATGETPKEKQDRLELLHSSHFKISLSDTGYIARDMIMLLQNTSSYPTSFAEQTYKTVCTGNLRPEDTTLQVLIKSNALLEKPITIQNIFRGAIGLDTLPTDPLSFYPKDIADEVHSDISSLMVDIGKGSVDITTLPFILRCSTNTKSFDYRFAIKLQQPQQGEVTYLVYVQVKHSHLETITSTSYNEWLRLALKWYSDIKNVNPPAPLPKNRRTPVVQKVYSKIMVIVTNRVVPNAQDLSLDFSQEAPGHHLLIIHRDNLANFLSPTFAHRGLVSHISQPPTAVYRPTSTIFQSQMNHTNH</sequence>